<evidence type="ECO:0000313" key="12">
    <source>
        <dbReference type="Proteomes" id="UP001148614"/>
    </source>
</evidence>
<keyword evidence="12" id="KW-1185">Reference proteome</keyword>
<evidence type="ECO:0000259" key="10">
    <source>
        <dbReference type="PROSITE" id="PS51767"/>
    </source>
</evidence>
<evidence type="ECO:0000256" key="8">
    <source>
        <dbReference type="SAM" id="MobiDB-lite"/>
    </source>
</evidence>
<sequence>MRVSFSLVCLAAVATPAVAQKVVSLSFARASPGHPTLRKRAGTYSQELNNNLTGGGYYAEVALGTPPQPVTLILDTGSSDVWVLDSHADLCSSERLQSYYGTCLATYNPDDSSTYEIVDRDAFSIQYLDSSGAEGDYIKDTFHIGGASIEALQVGVAENSTINSGLLGIGFSANVAAEDPYPNIVDLFVEQDLIDTSAYSLYLDDLYAETGTILFGGIDTKKFIGQLKSVDILRDAQSRTYSSFTVELDSLKVGTDSNSESSELLTAETPVILDSGTTLTYLPESVARRIYRQFNAYDDSDYTGLVFADCGLLTSEKDTTLNFQFGGSDGPVIKVPIDELVLDNVKGYIALGLETPELPFDDICSFGIQWLDGIYLLGDTFLRSAYVVYDLDHKKIALAQANLNATETSVMEITAASGIPLVSGVAAQETHTSSGGNKDDADTDSDSGSSTDSDDADATDNAAPRALPALNWEATAVALVTSLFSLAGAGLFVL</sequence>
<gene>
    <name evidence="11" type="ORF">NPX13_g4325</name>
</gene>
<feature type="signal peptide" evidence="9">
    <location>
        <begin position="1"/>
        <end position="19"/>
    </location>
</feature>
<keyword evidence="5 7" id="KW-0378">Hydrolase</keyword>
<evidence type="ECO:0000256" key="4">
    <source>
        <dbReference type="ARBA" id="ARBA00022750"/>
    </source>
</evidence>
<dbReference type="VEuPathDB" id="FungiDB:F4678DRAFT_454088"/>
<evidence type="ECO:0000256" key="9">
    <source>
        <dbReference type="SAM" id="SignalP"/>
    </source>
</evidence>
<reference evidence="11" key="1">
    <citation type="submission" date="2022-07" db="EMBL/GenBank/DDBJ databases">
        <title>Genome Sequence of Xylaria arbuscula.</title>
        <authorList>
            <person name="Buettner E."/>
        </authorList>
    </citation>
    <scope>NUCLEOTIDE SEQUENCE</scope>
    <source>
        <strain evidence="11">VT107</strain>
    </source>
</reference>
<evidence type="ECO:0000256" key="7">
    <source>
        <dbReference type="RuleBase" id="RU000454"/>
    </source>
</evidence>
<comment type="caution">
    <text evidence="11">The sequence shown here is derived from an EMBL/GenBank/DDBJ whole genome shotgun (WGS) entry which is preliminary data.</text>
</comment>
<dbReference type="InterPro" id="IPR033121">
    <property type="entry name" value="PEPTIDASE_A1"/>
</dbReference>
<feature type="chain" id="PRO_5040907208" description="Peptidase A1 domain-containing protein" evidence="9">
    <location>
        <begin position="20"/>
        <end position="494"/>
    </location>
</feature>
<dbReference type="SUPFAM" id="SSF50630">
    <property type="entry name" value="Acid proteases"/>
    <property type="match status" value="1"/>
</dbReference>
<dbReference type="PRINTS" id="PR00792">
    <property type="entry name" value="PEPSIN"/>
</dbReference>
<feature type="active site" evidence="6">
    <location>
        <position position="274"/>
    </location>
</feature>
<dbReference type="CDD" id="cd05474">
    <property type="entry name" value="SAP_like"/>
    <property type="match status" value="1"/>
</dbReference>
<keyword evidence="2 7" id="KW-0645">Protease</keyword>
<dbReference type="Proteomes" id="UP001148614">
    <property type="component" value="Unassembled WGS sequence"/>
</dbReference>
<dbReference type="InterPro" id="IPR001969">
    <property type="entry name" value="Aspartic_peptidase_AS"/>
</dbReference>
<evidence type="ECO:0000256" key="1">
    <source>
        <dbReference type="ARBA" id="ARBA00007447"/>
    </source>
</evidence>
<dbReference type="Pfam" id="PF00026">
    <property type="entry name" value="Asp"/>
    <property type="match status" value="1"/>
</dbReference>
<evidence type="ECO:0000313" key="11">
    <source>
        <dbReference type="EMBL" id="KAJ3574545.1"/>
    </source>
</evidence>
<dbReference type="PANTHER" id="PTHR47966:SF65">
    <property type="entry name" value="ASPARTIC-TYPE ENDOPEPTIDASE"/>
    <property type="match status" value="1"/>
</dbReference>
<proteinExistence type="inferred from homology"/>
<accession>A0A9W8NH12</accession>
<evidence type="ECO:0000256" key="6">
    <source>
        <dbReference type="PIRSR" id="PIRSR601461-1"/>
    </source>
</evidence>
<dbReference type="PROSITE" id="PS00141">
    <property type="entry name" value="ASP_PROTEASE"/>
    <property type="match status" value="2"/>
</dbReference>
<dbReference type="InterPro" id="IPR021109">
    <property type="entry name" value="Peptidase_aspartic_dom_sf"/>
</dbReference>
<evidence type="ECO:0000256" key="3">
    <source>
        <dbReference type="ARBA" id="ARBA00022729"/>
    </source>
</evidence>
<dbReference type="PROSITE" id="PS51767">
    <property type="entry name" value="PEPTIDASE_A1"/>
    <property type="match status" value="1"/>
</dbReference>
<dbReference type="GO" id="GO:0006508">
    <property type="term" value="P:proteolysis"/>
    <property type="evidence" value="ECO:0007669"/>
    <property type="project" value="UniProtKB-KW"/>
</dbReference>
<name>A0A9W8NH12_9PEZI</name>
<dbReference type="EMBL" id="JANPWZ010000604">
    <property type="protein sequence ID" value="KAJ3574545.1"/>
    <property type="molecule type" value="Genomic_DNA"/>
</dbReference>
<evidence type="ECO:0000256" key="2">
    <source>
        <dbReference type="ARBA" id="ARBA00022670"/>
    </source>
</evidence>
<dbReference type="PANTHER" id="PTHR47966">
    <property type="entry name" value="BETA-SITE APP-CLEAVING ENZYME, ISOFORM A-RELATED"/>
    <property type="match status" value="1"/>
</dbReference>
<dbReference type="InterPro" id="IPR001461">
    <property type="entry name" value="Aspartic_peptidase_A1"/>
</dbReference>
<keyword evidence="3 9" id="KW-0732">Signal</keyword>
<dbReference type="AlphaFoldDB" id="A0A9W8NH12"/>
<evidence type="ECO:0000256" key="5">
    <source>
        <dbReference type="ARBA" id="ARBA00022801"/>
    </source>
</evidence>
<organism evidence="11 12">
    <name type="scientific">Xylaria arbuscula</name>
    <dbReference type="NCBI Taxonomy" id="114810"/>
    <lineage>
        <taxon>Eukaryota</taxon>
        <taxon>Fungi</taxon>
        <taxon>Dikarya</taxon>
        <taxon>Ascomycota</taxon>
        <taxon>Pezizomycotina</taxon>
        <taxon>Sordariomycetes</taxon>
        <taxon>Xylariomycetidae</taxon>
        <taxon>Xylariales</taxon>
        <taxon>Xylariaceae</taxon>
        <taxon>Xylaria</taxon>
    </lineage>
</organism>
<feature type="active site" evidence="6">
    <location>
        <position position="75"/>
    </location>
</feature>
<comment type="similarity">
    <text evidence="1 7">Belongs to the peptidase A1 family.</text>
</comment>
<feature type="domain" description="Peptidase A1" evidence="10">
    <location>
        <begin position="57"/>
        <end position="399"/>
    </location>
</feature>
<dbReference type="GO" id="GO:0004190">
    <property type="term" value="F:aspartic-type endopeptidase activity"/>
    <property type="evidence" value="ECO:0007669"/>
    <property type="project" value="UniProtKB-KW"/>
</dbReference>
<protein>
    <recommendedName>
        <fullName evidence="10">Peptidase A1 domain-containing protein</fullName>
    </recommendedName>
</protein>
<feature type="region of interest" description="Disordered" evidence="8">
    <location>
        <begin position="429"/>
        <end position="461"/>
    </location>
</feature>
<dbReference type="InterPro" id="IPR033876">
    <property type="entry name" value="SAP-like"/>
</dbReference>
<dbReference type="Gene3D" id="2.40.70.10">
    <property type="entry name" value="Acid Proteases"/>
    <property type="match status" value="2"/>
</dbReference>
<keyword evidence="4 7" id="KW-0064">Aspartyl protease</keyword>